<feature type="domain" description="F-box" evidence="2">
    <location>
        <begin position="8"/>
        <end position="54"/>
    </location>
</feature>
<dbReference type="Gene3D" id="1.20.1280.50">
    <property type="match status" value="1"/>
</dbReference>
<dbReference type="Proteomes" id="UP001324115">
    <property type="component" value="Unassembled WGS sequence"/>
</dbReference>
<proteinExistence type="predicted"/>
<feature type="region of interest" description="Disordered" evidence="1">
    <location>
        <begin position="58"/>
        <end position="81"/>
    </location>
</feature>
<name>A0AAN7EXE1_QUERU</name>
<dbReference type="InterPro" id="IPR036047">
    <property type="entry name" value="F-box-like_dom_sf"/>
</dbReference>
<dbReference type="Pfam" id="PF12937">
    <property type="entry name" value="F-box-like"/>
    <property type="match status" value="1"/>
</dbReference>
<gene>
    <name evidence="3" type="ORF">RGQ29_024838</name>
</gene>
<sequence>MSISNSFLPDELWRRILEIGIKTSGFRYKDLCSISISCRRLHRLSNENSLWSHLLSSDFPSSSSSSSSSSSTTKSSTKTLYRERFERDREKKLAVNRRIVLRKESQIVEHSRKIREIETRLADENHKLKTTVSELSHLRLLRVQTTSSSSCRLGTWESSPLPLGGVPLQVRLEIT</sequence>
<dbReference type="EMBL" id="JAXUIC010000007">
    <property type="protein sequence ID" value="KAK4581340.1"/>
    <property type="molecule type" value="Genomic_DNA"/>
</dbReference>
<reference evidence="3 4" key="1">
    <citation type="journal article" date="2023" name="G3 (Bethesda)">
        <title>A haplotype-resolved chromosome-scale genome for Quercus rubra L. provides insights into the genetics of adaptive traits for red oak species.</title>
        <authorList>
            <person name="Kapoor B."/>
            <person name="Jenkins J."/>
            <person name="Schmutz J."/>
            <person name="Zhebentyayeva T."/>
            <person name="Kuelheim C."/>
            <person name="Coggeshall M."/>
            <person name="Heim C."/>
            <person name="Lasky J.R."/>
            <person name="Leites L."/>
            <person name="Islam-Faridi N."/>
            <person name="Romero-Severson J."/>
            <person name="DeLeo V.L."/>
            <person name="Lucas S.M."/>
            <person name="Lazic D."/>
            <person name="Gailing O."/>
            <person name="Carlson J."/>
            <person name="Staton M."/>
        </authorList>
    </citation>
    <scope>NUCLEOTIDE SEQUENCE [LARGE SCALE GENOMIC DNA]</scope>
    <source>
        <strain evidence="3">Pseudo-F2</strain>
    </source>
</reference>
<dbReference type="InterPro" id="IPR001810">
    <property type="entry name" value="F-box_dom"/>
</dbReference>
<evidence type="ECO:0000313" key="3">
    <source>
        <dbReference type="EMBL" id="KAK4581340.1"/>
    </source>
</evidence>
<dbReference type="AlphaFoldDB" id="A0AAN7EXE1"/>
<protein>
    <recommendedName>
        <fullName evidence="2">F-box domain-containing protein</fullName>
    </recommendedName>
</protein>
<evidence type="ECO:0000256" key="1">
    <source>
        <dbReference type="SAM" id="MobiDB-lite"/>
    </source>
</evidence>
<accession>A0AAN7EXE1</accession>
<comment type="caution">
    <text evidence="3">The sequence shown here is derived from an EMBL/GenBank/DDBJ whole genome shotgun (WGS) entry which is preliminary data.</text>
</comment>
<dbReference type="SUPFAM" id="SSF81383">
    <property type="entry name" value="F-box domain"/>
    <property type="match status" value="1"/>
</dbReference>
<evidence type="ECO:0000259" key="2">
    <source>
        <dbReference type="Pfam" id="PF12937"/>
    </source>
</evidence>
<organism evidence="3 4">
    <name type="scientific">Quercus rubra</name>
    <name type="common">Northern red oak</name>
    <name type="synonym">Quercus borealis</name>
    <dbReference type="NCBI Taxonomy" id="3512"/>
    <lineage>
        <taxon>Eukaryota</taxon>
        <taxon>Viridiplantae</taxon>
        <taxon>Streptophyta</taxon>
        <taxon>Embryophyta</taxon>
        <taxon>Tracheophyta</taxon>
        <taxon>Spermatophyta</taxon>
        <taxon>Magnoliopsida</taxon>
        <taxon>eudicotyledons</taxon>
        <taxon>Gunneridae</taxon>
        <taxon>Pentapetalae</taxon>
        <taxon>rosids</taxon>
        <taxon>fabids</taxon>
        <taxon>Fagales</taxon>
        <taxon>Fagaceae</taxon>
        <taxon>Quercus</taxon>
    </lineage>
</organism>
<feature type="compositionally biased region" description="Low complexity" evidence="1">
    <location>
        <begin position="61"/>
        <end position="79"/>
    </location>
</feature>
<evidence type="ECO:0000313" key="4">
    <source>
        <dbReference type="Proteomes" id="UP001324115"/>
    </source>
</evidence>
<keyword evidence="4" id="KW-1185">Reference proteome</keyword>